<dbReference type="InterPro" id="IPR035956">
    <property type="entry name" value="RimP_N_sf"/>
</dbReference>
<comment type="caution">
    <text evidence="6">The sequence shown here is derived from an EMBL/GenBank/DDBJ whole genome shotgun (WGS) entry which is preliminary data.</text>
</comment>
<gene>
    <name evidence="3" type="primary">rimP</name>
    <name evidence="6" type="ORF">N7U62_14100</name>
</gene>
<dbReference type="SUPFAM" id="SSF75420">
    <property type="entry name" value="YhbC-like, N-terminal domain"/>
    <property type="match status" value="1"/>
</dbReference>
<dbReference type="Gene3D" id="3.30.300.70">
    <property type="entry name" value="RimP-like superfamily, N-terminal"/>
    <property type="match status" value="1"/>
</dbReference>
<comment type="subcellular location">
    <subcellularLocation>
        <location evidence="3">Cytoplasm</location>
    </subcellularLocation>
</comment>
<dbReference type="InterPro" id="IPR028998">
    <property type="entry name" value="RimP_C"/>
</dbReference>
<dbReference type="Pfam" id="PF02576">
    <property type="entry name" value="RimP_N"/>
    <property type="match status" value="1"/>
</dbReference>
<dbReference type="SUPFAM" id="SSF74942">
    <property type="entry name" value="YhbC-like, C-terminal domain"/>
    <property type="match status" value="1"/>
</dbReference>
<dbReference type="InterPro" id="IPR028989">
    <property type="entry name" value="RimP_N"/>
</dbReference>
<dbReference type="EMBL" id="JAOYOD010000001">
    <property type="protein sequence ID" value="MCV9387810.1"/>
    <property type="molecule type" value="Genomic_DNA"/>
</dbReference>
<keyword evidence="1 3" id="KW-0963">Cytoplasm</keyword>
<evidence type="ECO:0000256" key="3">
    <source>
        <dbReference type="HAMAP-Rule" id="MF_01077"/>
    </source>
</evidence>
<dbReference type="RefSeq" id="WP_264138628.1">
    <property type="nucleotide sequence ID" value="NZ_JAOYOD010000001.1"/>
</dbReference>
<evidence type="ECO:0000313" key="7">
    <source>
        <dbReference type="Proteomes" id="UP001300692"/>
    </source>
</evidence>
<accession>A0ABT3CWG0</accession>
<dbReference type="Pfam" id="PF17384">
    <property type="entry name" value="DUF150_C"/>
    <property type="match status" value="1"/>
</dbReference>
<evidence type="ECO:0000313" key="6">
    <source>
        <dbReference type="EMBL" id="MCV9387810.1"/>
    </source>
</evidence>
<evidence type="ECO:0000256" key="1">
    <source>
        <dbReference type="ARBA" id="ARBA00022490"/>
    </source>
</evidence>
<dbReference type="HAMAP" id="MF_01077">
    <property type="entry name" value="RimP"/>
    <property type="match status" value="1"/>
</dbReference>
<dbReference type="InterPro" id="IPR036847">
    <property type="entry name" value="RimP_C_sf"/>
</dbReference>
<comment type="similarity">
    <text evidence="3">Belongs to the RimP family.</text>
</comment>
<dbReference type="InterPro" id="IPR003728">
    <property type="entry name" value="Ribosome_maturation_RimP"/>
</dbReference>
<evidence type="ECO:0000256" key="2">
    <source>
        <dbReference type="ARBA" id="ARBA00022517"/>
    </source>
</evidence>
<feature type="domain" description="Ribosome maturation factor RimP C-terminal" evidence="5">
    <location>
        <begin position="87"/>
        <end position="155"/>
    </location>
</feature>
<protein>
    <recommendedName>
        <fullName evidence="3">Ribosome maturation factor RimP</fullName>
    </recommendedName>
</protein>
<dbReference type="Proteomes" id="UP001300692">
    <property type="component" value="Unassembled WGS sequence"/>
</dbReference>
<reference evidence="6 7" key="1">
    <citation type="submission" date="2022-10" db="EMBL/GenBank/DDBJ databases">
        <title>Comparative genomics and taxonomic characterization of three novel marine species of genus Reichenbachiella exhibiting antioxidant and polysaccharide degradation activities.</title>
        <authorList>
            <person name="Muhammad N."/>
            <person name="Lee Y.-J."/>
            <person name="Ko J."/>
            <person name="Kim S.-G."/>
        </authorList>
    </citation>
    <scope>NUCLEOTIDE SEQUENCE [LARGE SCALE GENOMIC DNA]</scope>
    <source>
        <strain evidence="6 7">ABR2-5</strain>
    </source>
</reference>
<comment type="function">
    <text evidence="3">Required for maturation of 30S ribosomal subunits.</text>
</comment>
<sequence>MSEIVKHIESWTLESIADQSDLFLVDIIKKGNSDTGKIIVLLDGDQGVPIDKCVEVSRNISRRIDEELDLQDPLTLEVSSPGLDHPLKLHRQYQKNVGKQLRVTMDDKSLVEGELLSVSEDTVVIKELKDKKKKIFEEREIKFSDINKTIVLVSFK</sequence>
<organism evidence="6 7">
    <name type="scientific">Reichenbachiella ulvae</name>
    <dbReference type="NCBI Taxonomy" id="2980104"/>
    <lineage>
        <taxon>Bacteria</taxon>
        <taxon>Pseudomonadati</taxon>
        <taxon>Bacteroidota</taxon>
        <taxon>Cytophagia</taxon>
        <taxon>Cytophagales</taxon>
        <taxon>Reichenbachiellaceae</taxon>
        <taxon>Reichenbachiella</taxon>
    </lineage>
</organism>
<evidence type="ECO:0000259" key="5">
    <source>
        <dbReference type="Pfam" id="PF17384"/>
    </source>
</evidence>
<dbReference type="PANTHER" id="PTHR33867">
    <property type="entry name" value="RIBOSOME MATURATION FACTOR RIMP"/>
    <property type="match status" value="1"/>
</dbReference>
<dbReference type="PANTHER" id="PTHR33867:SF1">
    <property type="entry name" value="RIBOSOME MATURATION FACTOR RIMP"/>
    <property type="match status" value="1"/>
</dbReference>
<keyword evidence="2 3" id="KW-0690">Ribosome biogenesis</keyword>
<proteinExistence type="inferred from homology"/>
<feature type="domain" description="Ribosome maturation factor RimP N-terminal" evidence="4">
    <location>
        <begin position="13"/>
        <end position="84"/>
    </location>
</feature>
<dbReference type="CDD" id="cd01734">
    <property type="entry name" value="YlxS_C"/>
    <property type="match status" value="1"/>
</dbReference>
<name>A0ABT3CWG0_9BACT</name>
<keyword evidence="7" id="KW-1185">Reference proteome</keyword>
<evidence type="ECO:0000259" key="4">
    <source>
        <dbReference type="Pfam" id="PF02576"/>
    </source>
</evidence>